<dbReference type="GO" id="GO:0016020">
    <property type="term" value="C:membrane"/>
    <property type="evidence" value="ECO:0007669"/>
    <property type="project" value="UniProtKB-SubCell"/>
</dbReference>
<dbReference type="PANTHER" id="PTHR24240">
    <property type="entry name" value="OPSIN"/>
    <property type="match status" value="1"/>
</dbReference>
<feature type="transmembrane region" description="Helical" evidence="8">
    <location>
        <begin position="272"/>
        <end position="292"/>
    </location>
</feature>
<keyword evidence="7" id="KW-0807">Transducer</keyword>
<feature type="transmembrane region" description="Helical" evidence="8">
    <location>
        <begin position="232"/>
        <end position="252"/>
    </location>
</feature>
<feature type="transmembrane region" description="Helical" evidence="8">
    <location>
        <begin position="91"/>
        <end position="113"/>
    </location>
</feature>
<reference evidence="10" key="1">
    <citation type="submission" date="2021-02" db="EMBL/GenBank/DDBJ databases">
        <authorList>
            <person name="Nowell W R."/>
        </authorList>
    </citation>
    <scope>NUCLEOTIDE SEQUENCE</scope>
</reference>
<feature type="transmembrane region" description="Helical" evidence="8">
    <location>
        <begin position="184"/>
        <end position="205"/>
    </location>
</feature>
<dbReference type="Gene3D" id="1.20.1070.10">
    <property type="entry name" value="Rhodopsin 7-helix transmembrane proteins"/>
    <property type="match status" value="1"/>
</dbReference>
<feature type="transmembrane region" description="Helical" evidence="8">
    <location>
        <begin position="134"/>
        <end position="155"/>
    </location>
</feature>
<evidence type="ECO:0000256" key="6">
    <source>
        <dbReference type="ARBA" id="ARBA00023170"/>
    </source>
</evidence>
<feature type="transmembrane region" description="Helical" evidence="8">
    <location>
        <begin position="57"/>
        <end position="79"/>
    </location>
</feature>
<evidence type="ECO:0000256" key="5">
    <source>
        <dbReference type="ARBA" id="ARBA00023136"/>
    </source>
</evidence>
<dbReference type="InterPro" id="IPR050125">
    <property type="entry name" value="GPCR_opsins"/>
</dbReference>
<evidence type="ECO:0000259" key="9">
    <source>
        <dbReference type="PROSITE" id="PS50262"/>
    </source>
</evidence>
<dbReference type="GO" id="GO:0004930">
    <property type="term" value="F:G protein-coupled receptor activity"/>
    <property type="evidence" value="ECO:0007669"/>
    <property type="project" value="UniProtKB-KW"/>
</dbReference>
<dbReference type="PROSITE" id="PS50262">
    <property type="entry name" value="G_PROTEIN_RECEP_F1_2"/>
    <property type="match status" value="1"/>
</dbReference>
<evidence type="ECO:0000256" key="1">
    <source>
        <dbReference type="ARBA" id="ARBA00004141"/>
    </source>
</evidence>
<keyword evidence="2 8" id="KW-0812">Transmembrane</keyword>
<keyword evidence="3 8" id="KW-1133">Transmembrane helix</keyword>
<protein>
    <recommendedName>
        <fullName evidence="9">G-protein coupled receptors family 1 profile domain-containing protein</fullName>
    </recommendedName>
</protein>
<keyword evidence="4" id="KW-0297">G-protein coupled receptor</keyword>
<accession>A0A817Y3F2</accession>
<evidence type="ECO:0000256" key="3">
    <source>
        <dbReference type="ARBA" id="ARBA00022989"/>
    </source>
</evidence>
<evidence type="ECO:0000313" key="10">
    <source>
        <dbReference type="EMBL" id="CAF3375424.1"/>
    </source>
</evidence>
<evidence type="ECO:0000256" key="4">
    <source>
        <dbReference type="ARBA" id="ARBA00023040"/>
    </source>
</evidence>
<comment type="subcellular location">
    <subcellularLocation>
        <location evidence="1">Membrane</location>
        <topology evidence="1">Multi-pass membrane protein</topology>
    </subcellularLocation>
</comment>
<dbReference type="InterPro" id="IPR000276">
    <property type="entry name" value="GPCR_Rhodpsn"/>
</dbReference>
<evidence type="ECO:0000256" key="7">
    <source>
        <dbReference type="ARBA" id="ARBA00023224"/>
    </source>
</evidence>
<dbReference type="AlphaFoldDB" id="A0A817Y3F2"/>
<gene>
    <name evidence="10" type="ORF">TIS948_LOCUS25449</name>
</gene>
<dbReference type="Pfam" id="PF00001">
    <property type="entry name" value="7tm_1"/>
    <property type="match status" value="1"/>
</dbReference>
<comment type="caution">
    <text evidence="10">The sequence shown here is derived from an EMBL/GenBank/DDBJ whole genome shotgun (WGS) entry which is preliminary data.</text>
</comment>
<feature type="transmembrane region" description="Helical" evidence="8">
    <location>
        <begin position="26"/>
        <end position="45"/>
    </location>
</feature>
<keyword evidence="6" id="KW-0675">Receptor</keyword>
<dbReference type="SUPFAM" id="SSF81321">
    <property type="entry name" value="Family A G protein-coupled receptor-like"/>
    <property type="match status" value="1"/>
</dbReference>
<dbReference type="Proteomes" id="UP000663825">
    <property type="component" value="Unassembled WGS sequence"/>
</dbReference>
<feature type="domain" description="G-protein coupled receptors family 1 profile" evidence="9">
    <location>
        <begin position="24"/>
        <end position="288"/>
    </location>
</feature>
<name>A0A817Y3F2_9BILA</name>
<keyword evidence="5 8" id="KW-0472">Membrane</keyword>
<dbReference type="EMBL" id="CAJNXB010004408">
    <property type="protein sequence ID" value="CAF3375424.1"/>
    <property type="molecule type" value="Genomic_DNA"/>
</dbReference>
<evidence type="ECO:0000256" key="2">
    <source>
        <dbReference type="ARBA" id="ARBA00022692"/>
    </source>
</evidence>
<dbReference type="CDD" id="cd00637">
    <property type="entry name" value="7tm_classA_rhodopsin-like"/>
    <property type="match status" value="1"/>
</dbReference>
<dbReference type="OrthoDB" id="10053438at2759"/>
<sequence>MNNSLYKSNNEIIVPTMSILERNFKFFVLLIMHIPSLCCSMFILYHFRWNRLANQILGVLVTVNLLTILFELPFTLIYLRDGFVRNQKICPGWILVNYSLFILSIILIAWASIERYLFIYNEQLIKRCRILLHYIPIGFFIVYTPTFYTGLVIFYPCEQAFNPTNYICGGPCYLFRIVPCMIDWGTNVVLVLLVTCFMNSFLIIYNVKQRFRMRGSIITADKSQQWRRTMKLSIQLFSISSLCVIGWVPYGVVSTLQIFSNTDLLTFLLSTFFIYFPYVQTSFTPYVCLLFIPEIKKKFRSTLQSSWLIKLICHKNQVHVNNDEQLNTLTRCDTMIRTKKTVQAQPL</sequence>
<organism evidence="10 11">
    <name type="scientific">Rotaria socialis</name>
    <dbReference type="NCBI Taxonomy" id="392032"/>
    <lineage>
        <taxon>Eukaryota</taxon>
        <taxon>Metazoa</taxon>
        <taxon>Spiralia</taxon>
        <taxon>Gnathifera</taxon>
        <taxon>Rotifera</taxon>
        <taxon>Eurotatoria</taxon>
        <taxon>Bdelloidea</taxon>
        <taxon>Philodinida</taxon>
        <taxon>Philodinidae</taxon>
        <taxon>Rotaria</taxon>
    </lineage>
</organism>
<proteinExistence type="predicted"/>
<dbReference type="InterPro" id="IPR017452">
    <property type="entry name" value="GPCR_Rhodpsn_7TM"/>
</dbReference>
<evidence type="ECO:0000313" key="11">
    <source>
        <dbReference type="Proteomes" id="UP000663825"/>
    </source>
</evidence>
<evidence type="ECO:0000256" key="8">
    <source>
        <dbReference type="SAM" id="Phobius"/>
    </source>
</evidence>